<keyword evidence="5" id="KW-1185">Reference proteome</keyword>
<name>A0A7C8I0D7_9PLEO</name>
<dbReference type="AlphaFoldDB" id="A0A7C8I0D7"/>
<dbReference type="Proteomes" id="UP000481861">
    <property type="component" value="Unassembled WGS sequence"/>
</dbReference>
<accession>A0A7C8I0D7</accession>
<dbReference type="EMBL" id="JAADJZ010000024">
    <property type="protein sequence ID" value="KAF2867269.1"/>
    <property type="molecule type" value="Genomic_DNA"/>
</dbReference>
<feature type="transmembrane region" description="Helical" evidence="2">
    <location>
        <begin position="45"/>
        <end position="63"/>
    </location>
</feature>
<feature type="transmembrane region" description="Helical" evidence="2">
    <location>
        <begin position="354"/>
        <end position="377"/>
    </location>
</feature>
<dbReference type="OrthoDB" id="2564812at2759"/>
<dbReference type="Pfam" id="PF24855">
    <property type="entry name" value="DUF7729"/>
    <property type="match status" value="1"/>
</dbReference>
<proteinExistence type="predicted"/>
<evidence type="ECO:0000259" key="3">
    <source>
        <dbReference type="Pfam" id="PF24855"/>
    </source>
</evidence>
<dbReference type="InterPro" id="IPR056146">
    <property type="entry name" value="DUF7729"/>
</dbReference>
<feature type="region of interest" description="Disordered" evidence="1">
    <location>
        <begin position="107"/>
        <end position="140"/>
    </location>
</feature>
<keyword evidence="2" id="KW-0812">Transmembrane</keyword>
<feature type="domain" description="DUF7729" evidence="3">
    <location>
        <begin position="144"/>
        <end position="347"/>
    </location>
</feature>
<dbReference type="PANTHER" id="PTHR39460">
    <property type="entry name" value="EXPRESSED PROTEIN"/>
    <property type="match status" value="1"/>
</dbReference>
<feature type="compositionally biased region" description="Polar residues" evidence="1">
    <location>
        <begin position="120"/>
        <end position="135"/>
    </location>
</feature>
<comment type="caution">
    <text evidence="4">The sequence shown here is derived from an EMBL/GenBank/DDBJ whole genome shotgun (WGS) entry which is preliminary data.</text>
</comment>
<dbReference type="PANTHER" id="PTHR39460:SF1">
    <property type="entry name" value="C6 TRANSCRIPTION FACTOR"/>
    <property type="match status" value="1"/>
</dbReference>
<feature type="compositionally biased region" description="Basic residues" evidence="1">
    <location>
        <begin position="1"/>
        <end position="13"/>
    </location>
</feature>
<organism evidence="4 5">
    <name type="scientific">Massariosphaeria phaeospora</name>
    <dbReference type="NCBI Taxonomy" id="100035"/>
    <lineage>
        <taxon>Eukaryota</taxon>
        <taxon>Fungi</taxon>
        <taxon>Dikarya</taxon>
        <taxon>Ascomycota</taxon>
        <taxon>Pezizomycotina</taxon>
        <taxon>Dothideomycetes</taxon>
        <taxon>Pleosporomycetidae</taxon>
        <taxon>Pleosporales</taxon>
        <taxon>Pleosporales incertae sedis</taxon>
        <taxon>Massariosphaeria</taxon>
    </lineage>
</organism>
<keyword evidence="2" id="KW-0472">Membrane</keyword>
<evidence type="ECO:0000256" key="2">
    <source>
        <dbReference type="SAM" id="Phobius"/>
    </source>
</evidence>
<evidence type="ECO:0000256" key="1">
    <source>
        <dbReference type="SAM" id="MobiDB-lite"/>
    </source>
</evidence>
<keyword evidence="2" id="KW-1133">Transmembrane helix</keyword>
<evidence type="ECO:0000313" key="5">
    <source>
        <dbReference type="Proteomes" id="UP000481861"/>
    </source>
</evidence>
<evidence type="ECO:0000313" key="4">
    <source>
        <dbReference type="EMBL" id="KAF2867269.1"/>
    </source>
</evidence>
<reference evidence="4 5" key="1">
    <citation type="submission" date="2020-01" db="EMBL/GenBank/DDBJ databases">
        <authorList>
            <consortium name="DOE Joint Genome Institute"/>
            <person name="Haridas S."/>
            <person name="Albert R."/>
            <person name="Binder M."/>
            <person name="Bloem J."/>
            <person name="Labutti K."/>
            <person name="Salamov A."/>
            <person name="Andreopoulos B."/>
            <person name="Baker S.E."/>
            <person name="Barry K."/>
            <person name="Bills G."/>
            <person name="Bluhm B.H."/>
            <person name="Cannon C."/>
            <person name="Castanera R."/>
            <person name="Culley D.E."/>
            <person name="Daum C."/>
            <person name="Ezra D."/>
            <person name="Gonzalez J.B."/>
            <person name="Henrissat B."/>
            <person name="Kuo A."/>
            <person name="Liang C."/>
            <person name="Lipzen A."/>
            <person name="Lutzoni F."/>
            <person name="Magnuson J."/>
            <person name="Mondo S."/>
            <person name="Nolan M."/>
            <person name="Ohm R."/>
            <person name="Pangilinan J."/>
            <person name="Park H.-J.H."/>
            <person name="Ramirez L."/>
            <person name="Alfaro M."/>
            <person name="Sun H."/>
            <person name="Tritt A."/>
            <person name="Yoshinaga Y."/>
            <person name="Zwiers L.-H.L."/>
            <person name="Turgeon B.G."/>
            <person name="Goodwin S.B."/>
            <person name="Spatafora J.W."/>
            <person name="Crous P.W."/>
            <person name="Grigoriev I.V."/>
        </authorList>
    </citation>
    <scope>NUCLEOTIDE SEQUENCE [LARGE SCALE GENOMIC DNA]</scope>
    <source>
        <strain evidence="4 5">CBS 611.86</strain>
    </source>
</reference>
<gene>
    <name evidence="4" type="ORF">BDV95DRAFT_503453</name>
</gene>
<feature type="region of interest" description="Disordered" evidence="1">
    <location>
        <begin position="1"/>
        <end position="38"/>
    </location>
</feature>
<protein>
    <recommendedName>
        <fullName evidence="3">DUF7729 domain-containing protein</fullName>
    </recommendedName>
</protein>
<sequence length="378" mass="40877">MSHHRARTRRPRQQHGDHGRATDSPLYISPSSTSLGRSNRRRAPLTFFLFLLTCLSLLGAAAARETHGDRHRSPPLPALANSDAAWNGPSLGVLVIDTSPPPAVPHLMPPLHRRREDASKTASAPPSTRSVTTDPGATESDFEVPKPFDTALSNNFTDGCANFFRRLLTEPALRECRPFSLMLQTSSGFFDASKSFIRITQTLEATCDANLTACVATTNDYARQLIEEGNCRVDYDNNNPQVLQAYNGLLAYEPLYQASCLRDDQGSYCFANAVTNTTATTDSYPYYLPLGVVMPGGARPTCNSCLQDAMAIFSSFASNSTQPVSQTYNSAAELVGGACGPTFLSKTAIPLKGAAAATTVSFAPTISLVIMLLLYFFQ</sequence>